<protein>
    <recommendedName>
        <fullName evidence="5">Transposon protein, putative, CACTA, En/Spm sub-class</fullName>
    </recommendedName>
</protein>
<dbReference type="Pfam" id="PF13963">
    <property type="entry name" value="Transpos_assoc"/>
    <property type="match status" value="1"/>
</dbReference>
<feature type="domain" description="Transposase-associated" evidence="3">
    <location>
        <begin position="5"/>
        <end position="83"/>
    </location>
</feature>
<evidence type="ECO:0008006" key="5">
    <source>
        <dbReference type="Google" id="ProtNLM"/>
    </source>
</evidence>
<feature type="compositionally biased region" description="Acidic residues" evidence="1">
    <location>
        <begin position="816"/>
        <end position="838"/>
    </location>
</feature>
<evidence type="ECO:0000256" key="1">
    <source>
        <dbReference type="SAM" id="MobiDB-lite"/>
    </source>
</evidence>
<dbReference type="InterPro" id="IPR029480">
    <property type="entry name" value="Transpos_assoc"/>
</dbReference>
<dbReference type="Pfam" id="PF13952">
    <property type="entry name" value="DUF4216"/>
    <property type="match status" value="1"/>
</dbReference>
<evidence type="ECO:0000259" key="2">
    <source>
        <dbReference type="Pfam" id="PF13952"/>
    </source>
</evidence>
<dbReference type="PANTHER" id="PTHR48258">
    <property type="entry name" value="DUF4218 DOMAIN-CONTAINING PROTEIN-RELATED"/>
    <property type="match status" value="1"/>
</dbReference>
<dbReference type="InterPro" id="IPR004242">
    <property type="entry name" value="Transposase_21"/>
</dbReference>
<name>A3AS22_ORYSJ</name>
<reference evidence="4" key="2">
    <citation type="submission" date="2008-12" db="EMBL/GenBank/DDBJ databases">
        <title>Improved gene annotation of the rice (Oryza sativa) genomes.</title>
        <authorList>
            <person name="Wang J."/>
            <person name="Li R."/>
            <person name="Fan W."/>
            <person name="Huang Q."/>
            <person name="Zhang J."/>
            <person name="Zhou Y."/>
            <person name="Hu Y."/>
            <person name="Zi S."/>
            <person name="Li J."/>
            <person name="Ni P."/>
            <person name="Zheng H."/>
            <person name="Zhang Y."/>
            <person name="Zhao M."/>
            <person name="Hao Q."/>
            <person name="McDermott J."/>
            <person name="Samudrala R."/>
            <person name="Kristiansen K."/>
            <person name="Wong G.K.-S."/>
        </authorList>
    </citation>
    <scope>NUCLEOTIDE SEQUENCE</scope>
</reference>
<dbReference type="PANTHER" id="PTHR48258:SF3">
    <property type="entry name" value="FK506-BINDING PROTEIN 4-LIKE ISOFORM X1"/>
    <property type="match status" value="1"/>
</dbReference>
<proteinExistence type="predicted"/>
<gene>
    <name evidence="4" type="ORF">OsJ_14172</name>
</gene>
<dbReference type="Pfam" id="PF02992">
    <property type="entry name" value="Transposase_21"/>
    <property type="match status" value="1"/>
</dbReference>
<accession>A3AS22</accession>
<dbReference type="InterPro" id="IPR025312">
    <property type="entry name" value="DUF4216"/>
</dbReference>
<evidence type="ECO:0000313" key="4">
    <source>
        <dbReference type="EMBL" id="EAZ30111.1"/>
    </source>
</evidence>
<dbReference type="Proteomes" id="UP000007752">
    <property type="component" value="Chromosome 4"/>
</dbReference>
<organism evidence="4">
    <name type="scientific">Oryza sativa subsp. japonica</name>
    <name type="common">Rice</name>
    <dbReference type="NCBI Taxonomy" id="39947"/>
    <lineage>
        <taxon>Eukaryota</taxon>
        <taxon>Viridiplantae</taxon>
        <taxon>Streptophyta</taxon>
        <taxon>Embryophyta</taxon>
        <taxon>Tracheophyta</taxon>
        <taxon>Spermatophyta</taxon>
        <taxon>Magnoliopsida</taxon>
        <taxon>Liliopsida</taxon>
        <taxon>Poales</taxon>
        <taxon>Poaceae</taxon>
        <taxon>BOP clade</taxon>
        <taxon>Oryzoideae</taxon>
        <taxon>Oryzeae</taxon>
        <taxon>Oryzinae</taxon>
        <taxon>Oryza</taxon>
        <taxon>Oryza sativa</taxon>
    </lineage>
</organism>
<sequence length="838" mass="95860">MAEDRSWMYKRVVNGYISDEYLKGVKRFMSHAVSKLQGQAEKRVRCPCTKCKNGQLHDKRIVQMHLCNKGFTENYHVWSRHGESGADTSETPEGSIDNEMNKGGNAYGESDHIDEMVLDAAGPNFCQNIEEPPNAEAASFFDMLDAADKPLWEKCGKHSQLSAVSRLLTIKSDHNMSVACFDELVKVMKEMLPPDANLPGSFYKCKKVVEALGMPVQKIDVCKNDCMLYYKEHANKRKCITCNEPRYIEGLELPENKKGTPQKVLRYLPIIPRLQRLYMSRGTATHMTYHKDGLESERCNNESRKKKLTHPAESEAWKHIDSKYPNFAKEPRNVRLGLSTDGFTPFNQTATPYSCWPVFVVPYNLPPALCMKAHNIFLTMVIPGPTHPGKNIDVFFHPLIDELLQLWREGVVTYDRSKNQNFVMRAALMGTVSDFPAYGMLELHEARKKVRNKARVEGSIVEGYRVQEVSNFISMYFADHVRTKHTRVPRHDDGGFRAPTDWLSIFSIPYRTLGKSTSCNLSREEWQAARVYALLNCAEVDKYVLKFDRGMKQQNRNITTTQLQEMHEKDFPTWVRELAGKDETVEEQVRALSIGPRYMVKCYKGCDVQGFRFRTQPYEQKKSSRTMTNSGVCVSANWFDNQGPDYYGTIQEIIELEYVSDSDLKVALFKCVWFDPKKGVKYDKALGLVEVNHTSRLEQYEPFVLAYQVDQVYYTPYPSPPRERKDWWVAFKTNPIGTLPVPAVDDEVDDSLPPVVSEYYQEGEQLGADISQELGDESLLHESNIVEQVDPEDMDFLNRPNSHENIESYVAMDSDCSSEDEGPIESDNDSDNDSDSSD</sequence>
<feature type="domain" description="DUF4216" evidence="2">
    <location>
        <begin position="654"/>
        <end position="729"/>
    </location>
</feature>
<dbReference type="EMBL" id="CM000141">
    <property type="protein sequence ID" value="EAZ30111.1"/>
    <property type="molecule type" value="Genomic_DNA"/>
</dbReference>
<feature type="region of interest" description="Disordered" evidence="1">
    <location>
        <begin position="811"/>
        <end position="838"/>
    </location>
</feature>
<evidence type="ECO:0000259" key="3">
    <source>
        <dbReference type="Pfam" id="PF13963"/>
    </source>
</evidence>
<dbReference type="AlphaFoldDB" id="A3AS22"/>
<reference evidence="4" key="1">
    <citation type="journal article" date="2005" name="PLoS Biol.">
        <title>The genomes of Oryza sativa: a history of duplications.</title>
        <authorList>
            <person name="Yu J."/>
            <person name="Wang J."/>
            <person name="Lin W."/>
            <person name="Li S."/>
            <person name="Li H."/>
            <person name="Zhou J."/>
            <person name="Ni P."/>
            <person name="Dong W."/>
            <person name="Hu S."/>
            <person name="Zeng C."/>
            <person name="Zhang J."/>
            <person name="Zhang Y."/>
            <person name="Li R."/>
            <person name="Xu Z."/>
            <person name="Li S."/>
            <person name="Li X."/>
            <person name="Zheng H."/>
            <person name="Cong L."/>
            <person name="Lin L."/>
            <person name="Yin J."/>
            <person name="Geng J."/>
            <person name="Li G."/>
            <person name="Shi J."/>
            <person name="Liu J."/>
            <person name="Lv H."/>
            <person name="Li J."/>
            <person name="Wang J."/>
            <person name="Deng Y."/>
            <person name="Ran L."/>
            <person name="Shi X."/>
            <person name="Wang X."/>
            <person name="Wu Q."/>
            <person name="Li C."/>
            <person name="Ren X."/>
            <person name="Wang J."/>
            <person name="Wang X."/>
            <person name="Li D."/>
            <person name="Liu D."/>
            <person name="Zhang X."/>
            <person name="Ji Z."/>
            <person name="Zhao W."/>
            <person name="Sun Y."/>
            <person name="Zhang Z."/>
            <person name="Bao J."/>
            <person name="Han Y."/>
            <person name="Dong L."/>
            <person name="Ji J."/>
            <person name="Chen P."/>
            <person name="Wu S."/>
            <person name="Liu J."/>
            <person name="Xiao Y."/>
            <person name="Bu D."/>
            <person name="Tan J."/>
            <person name="Yang L."/>
            <person name="Ye C."/>
            <person name="Zhang J."/>
            <person name="Xu J."/>
            <person name="Zhou Y."/>
            <person name="Yu Y."/>
            <person name="Zhang B."/>
            <person name="Zhuang S."/>
            <person name="Wei H."/>
            <person name="Liu B."/>
            <person name="Lei M."/>
            <person name="Yu H."/>
            <person name="Li Y."/>
            <person name="Xu H."/>
            <person name="Wei S."/>
            <person name="He X."/>
            <person name="Fang L."/>
            <person name="Zhang Z."/>
            <person name="Zhang Y."/>
            <person name="Huang X."/>
            <person name="Su Z."/>
            <person name="Tong W."/>
            <person name="Li J."/>
            <person name="Tong Z."/>
            <person name="Li S."/>
            <person name="Ye J."/>
            <person name="Wang L."/>
            <person name="Fang L."/>
            <person name="Lei T."/>
            <person name="Chen C."/>
            <person name="Chen H."/>
            <person name="Xu Z."/>
            <person name="Li H."/>
            <person name="Huang H."/>
            <person name="Zhang F."/>
            <person name="Xu H."/>
            <person name="Li N."/>
            <person name="Zhao C."/>
            <person name="Li S."/>
            <person name="Dong L."/>
            <person name="Huang Y."/>
            <person name="Li L."/>
            <person name="Xi Y."/>
            <person name="Qi Q."/>
            <person name="Li W."/>
            <person name="Zhang B."/>
            <person name="Hu W."/>
            <person name="Zhang Y."/>
            <person name="Tian X."/>
            <person name="Jiao Y."/>
            <person name="Liang X."/>
            <person name="Jin J."/>
            <person name="Gao L."/>
            <person name="Zheng W."/>
            <person name="Hao B."/>
            <person name="Liu S."/>
            <person name="Wang W."/>
            <person name="Yuan L."/>
            <person name="Cao M."/>
            <person name="McDermott J."/>
            <person name="Samudrala R."/>
            <person name="Wang J."/>
            <person name="Wong G.K."/>
            <person name="Yang H."/>
        </authorList>
    </citation>
    <scope>NUCLEOTIDE SEQUENCE [LARGE SCALE GENOMIC DNA]</scope>
</reference>